<dbReference type="EMBL" id="JAUEDK010000005">
    <property type="protein sequence ID" value="MDN0074157.1"/>
    <property type="molecule type" value="Genomic_DNA"/>
</dbReference>
<dbReference type="RefSeq" id="WP_289828710.1">
    <property type="nucleotide sequence ID" value="NZ_JAUEDK010000005.1"/>
</dbReference>
<accession>A0ABT7XK43</accession>
<proteinExistence type="predicted"/>
<organism evidence="1 2">
    <name type="scientific">Crenobacter oryzisoli</name>
    <dbReference type="NCBI Taxonomy" id="3056844"/>
    <lineage>
        <taxon>Bacteria</taxon>
        <taxon>Pseudomonadati</taxon>
        <taxon>Pseudomonadota</taxon>
        <taxon>Betaproteobacteria</taxon>
        <taxon>Neisseriales</taxon>
        <taxon>Neisseriaceae</taxon>
        <taxon>Crenobacter</taxon>
    </lineage>
</organism>
<evidence type="ECO:0000313" key="1">
    <source>
        <dbReference type="EMBL" id="MDN0074157.1"/>
    </source>
</evidence>
<dbReference type="Proteomes" id="UP001168540">
    <property type="component" value="Unassembled WGS sequence"/>
</dbReference>
<keyword evidence="2" id="KW-1185">Reference proteome</keyword>
<sequence length="52" mass="5868">MKLPCEHRCLGGVQCFSLHDSTIIDLPMHFAVYLLPQARQRVVPALFYLAPA</sequence>
<protein>
    <submittedName>
        <fullName evidence="1">Uncharacterized protein</fullName>
    </submittedName>
</protein>
<gene>
    <name evidence="1" type="ORF">QU481_04545</name>
</gene>
<comment type="caution">
    <text evidence="1">The sequence shown here is derived from an EMBL/GenBank/DDBJ whole genome shotgun (WGS) entry which is preliminary data.</text>
</comment>
<name>A0ABT7XK43_9NEIS</name>
<evidence type="ECO:0000313" key="2">
    <source>
        <dbReference type="Proteomes" id="UP001168540"/>
    </source>
</evidence>
<reference evidence="1" key="1">
    <citation type="submission" date="2023-06" db="EMBL/GenBank/DDBJ databases">
        <authorList>
            <person name="Zhang S."/>
        </authorList>
    </citation>
    <scope>NUCLEOTIDE SEQUENCE</scope>
    <source>
        <strain evidence="1">SG2303</strain>
    </source>
</reference>